<evidence type="ECO:0000313" key="1">
    <source>
        <dbReference type="EMBL" id="CAG8833289.1"/>
    </source>
</evidence>
<dbReference type="EMBL" id="CAJVQC010106059">
    <property type="protein sequence ID" value="CAG8833289.1"/>
    <property type="molecule type" value="Genomic_DNA"/>
</dbReference>
<gene>
    <name evidence="1" type="ORF">RPERSI_LOCUS28777</name>
</gene>
<dbReference type="Proteomes" id="UP000789920">
    <property type="component" value="Unassembled WGS sequence"/>
</dbReference>
<protein>
    <submittedName>
        <fullName evidence="1">4455_t:CDS:1</fullName>
    </submittedName>
</protein>
<sequence length="166" mass="19790">KHSRKHEDSNKQCDREYIDRFTCNGVLKILLDMEMNVAMVDLQYNLFHRCSDRFNITDNVKAEIQQNIHHTPADIFRQLEQQNPNLTQKQEYEHNYNNQLNSTKILVEENELKMILINDQEIKYLGFIIPFFELLKNNNEIVIDATYKMNILGYELYAIIGQYDEA</sequence>
<accession>A0ACA9SAE4</accession>
<keyword evidence="2" id="KW-1185">Reference proteome</keyword>
<reference evidence="1" key="1">
    <citation type="submission" date="2021-06" db="EMBL/GenBank/DDBJ databases">
        <authorList>
            <person name="Kallberg Y."/>
            <person name="Tangrot J."/>
            <person name="Rosling A."/>
        </authorList>
    </citation>
    <scope>NUCLEOTIDE SEQUENCE</scope>
    <source>
        <strain evidence="1">MA461A</strain>
    </source>
</reference>
<feature type="non-terminal residue" evidence="1">
    <location>
        <position position="166"/>
    </location>
</feature>
<evidence type="ECO:0000313" key="2">
    <source>
        <dbReference type="Proteomes" id="UP000789920"/>
    </source>
</evidence>
<proteinExistence type="predicted"/>
<name>A0ACA9SAE4_9GLOM</name>
<organism evidence="1 2">
    <name type="scientific">Racocetra persica</name>
    <dbReference type="NCBI Taxonomy" id="160502"/>
    <lineage>
        <taxon>Eukaryota</taxon>
        <taxon>Fungi</taxon>
        <taxon>Fungi incertae sedis</taxon>
        <taxon>Mucoromycota</taxon>
        <taxon>Glomeromycotina</taxon>
        <taxon>Glomeromycetes</taxon>
        <taxon>Diversisporales</taxon>
        <taxon>Gigasporaceae</taxon>
        <taxon>Racocetra</taxon>
    </lineage>
</organism>
<feature type="non-terminal residue" evidence="1">
    <location>
        <position position="1"/>
    </location>
</feature>
<comment type="caution">
    <text evidence="1">The sequence shown here is derived from an EMBL/GenBank/DDBJ whole genome shotgun (WGS) entry which is preliminary data.</text>
</comment>